<dbReference type="AlphaFoldDB" id="A0AAV7RT08"/>
<gene>
    <name evidence="2" type="ORF">NDU88_008385</name>
</gene>
<keyword evidence="3" id="KW-1185">Reference proteome</keyword>
<accession>A0AAV7RT08</accession>
<sequence length="193" mass="21048">MAPAGRLTFRVLGVKYLYQHTQGLIMTLAGGGGRPPGSRPPNYRAAVKRPRRVLRVFPWAGGRFQLNRPPAQGKTTFPRGCRLVIEPAEWEGATGATAPVAYFTVCKADSEIHFGALLRGPLPCPCHWHGHGRGPQGPRDPPLPPSCSWRLSRHELDGGRGAQNPHGCGARSAAMEDSNEQRKVSGRPLTFRF</sequence>
<protein>
    <submittedName>
        <fullName evidence="2">Uncharacterized protein</fullName>
    </submittedName>
</protein>
<proteinExistence type="predicted"/>
<dbReference type="EMBL" id="JANPWB010000009">
    <property type="protein sequence ID" value="KAJ1155656.1"/>
    <property type="molecule type" value="Genomic_DNA"/>
</dbReference>
<feature type="region of interest" description="Disordered" evidence="1">
    <location>
        <begin position="155"/>
        <end position="193"/>
    </location>
</feature>
<evidence type="ECO:0000313" key="3">
    <source>
        <dbReference type="Proteomes" id="UP001066276"/>
    </source>
</evidence>
<evidence type="ECO:0000313" key="2">
    <source>
        <dbReference type="EMBL" id="KAJ1155656.1"/>
    </source>
</evidence>
<evidence type="ECO:0000256" key="1">
    <source>
        <dbReference type="SAM" id="MobiDB-lite"/>
    </source>
</evidence>
<name>A0AAV7RT08_PLEWA</name>
<comment type="caution">
    <text evidence="2">The sequence shown here is derived from an EMBL/GenBank/DDBJ whole genome shotgun (WGS) entry which is preliminary data.</text>
</comment>
<organism evidence="2 3">
    <name type="scientific">Pleurodeles waltl</name>
    <name type="common">Iberian ribbed newt</name>
    <dbReference type="NCBI Taxonomy" id="8319"/>
    <lineage>
        <taxon>Eukaryota</taxon>
        <taxon>Metazoa</taxon>
        <taxon>Chordata</taxon>
        <taxon>Craniata</taxon>
        <taxon>Vertebrata</taxon>
        <taxon>Euteleostomi</taxon>
        <taxon>Amphibia</taxon>
        <taxon>Batrachia</taxon>
        <taxon>Caudata</taxon>
        <taxon>Salamandroidea</taxon>
        <taxon>Salamandridae</taxon>
        <taxon>Pleurodelinae</taxon>
        <taxon>Pleurodeles</taxon>
    </lineage>
</organism>
<reference evidence="2" key="1">
    <citation type="journal article" date="2022" name="bioRxiv">
        <title>Sequencing and chromosome-scale assembly of the giantPleurodeles waltlgenome.</title>
        <authorList>
            <person name="Brown T."/>
            <person name="Elewa A."/>
            <person name="Iarovenko S."/>
            <person name="Subramanian E."/>
            <person name="Araus A.J."/>
            <person name="Petzold A."/>
            <person name="Susuki M."/>
            <person name="Suzuki K.-i.T."/>
            <person name="Hayashi T."/>
            <person name="Toyoda A."/>
            <person name="Oliveira C."/>
            <person name="Osipova E."/>
            <person name="Leigh N.D."/>
            <person name="Simon A."/>
            <person name="Yun M.H."/>
        </authorList>
    </citation>
    <scope>NUCLEOTIDE SEQUENCE</scope>
    <source>
        <strain evidence="2">20211129_DDA</strain>
        <tissue evidence="2">Liver</tissue>
    </source>
</reference>
<dbReference type="Proteomes" id="UP001066276">
    <property type="component" value="Chromosome 5"/>
</dbReference>